<sequence>MSDARRAVDRLKDAYNSHDLEALAQCFTERPVLVSPDGIAEDKEEIASYYGQFMQAFPDTIVTPQSVTGSEDTLVAEFTITGTHKGPFLVPGGGILEATGRPIAIGACSVSIVEERLILSHRIYYDQLELVTQLGGLACFSDHPL</sequence>
<reference evidence="2" key="1">
    <citation type="journal article" date="2019" name="Int. J. Syst. Evol. Microbiol.">
        <title>The Global Catalogue of Microorganisms (GCM) 10K type strain sequencing project: providing services to taxonomists for standard genome sequencing and annotation.</title>
        <authorList>
            <consortium name="The Broad Institute Genomics Platform"/>
            <consortium name="The Broad Institute Genome Sequencing Center for Infectious Disease"/>
            <person name="Wu L."/>
            <person name="Ma J."/>
        </authorList>
    </citation>
    <scope>NUCLEOTIDE SEQUENCE [LARGE SCALE GENOMIC DNA]</scope>
    <source>
        <strain evidence="2">CCUG 49560</strain>
    </source>
</reference>
<evidence type="ECO:0000313" key="1">
    <source>
        <dbReference type="EMBL" id="MFC4585515.1"/>
    </source>
</evidence>
<dbReference type="PANTHER" id="PTHR38436">
    <property type="entry name" value="POLYKETIDE CYCLASE SNOAL-LIKE DOMAIN"/>
    <property type="match status" value="1"/>
</dbReference>
<dbReference type="Pfam" id="PF07366">
    <property type="entry name" value="SnoaL"/>
    <property type="match status" value="1"/>
</dbReference>
<accession>A0ABV9EAR2</accession>
<gene>
    <name evidence="1" type="ORF">ACFO8L_05505</name>
</gene>
<dbReference type="Gene3D" id="3.10.450.50">
    <property type="match status" value="1"/>
</dbReference>
<proteinExistence type="predicted"/>
<dbReference type="InterPro" id="IPR009959">
    <property type="entry name" value="Cyclase_SnoaL-like"/>
</dbReference>
<dbReference type="EMBL" id="JBHSFN010000002">
    <property type="protein sequence ID" value="MFC4585515.1"/>
    <property type="molecule type" value="Genomic_DNA"/>
</dbReference>
<keyword evidence="2" id="KW-1185">Reference proteome</keyword>
<organism evidence="1 2">
    <name type="scientific">Sphaerisporangium corydalis</name>
    <dbReference type="NCBI Taxonomy" id="1441875"/>
    <lineage>
        <taxon>Bacteria</taxon>
        <taxon>Bacillati</taxon>
        <taxon>Actinomycetota</taxon>
        <taxon>Actinomycetes</taxon>
        <taxon>Streptosporangiales</taxon>
        <taxon>Streptosporangiaceae</taxon>
        <taxon>Sphaerisporangium</taxon>
    </lineage>
</organism>
<evidence type="ECO:0000313" key="2">
    <source>
        <dbReference type="Proteomes" id="UP001595891"/>
    </source>
</evidence>
<dbReference type="Proteomes" id="UP001595891">
    <property type="component" value="Unassembled WGS sequence"/>
</dbReference>
<comment type="caution">
    <text evidence="1">The sequence shown here is derived from an EMBL/GenBank/DDBJ whole genome shotgun (WGS) entry which is preliminary data.</text>
</comment>
<dbReference type="RefSeq" id="WP_262843098.1">
    <property type="nucleotide sequence ID" value="NZ_JANZYP010000015.1"/>
</dbReference>
<name>A0ABV9EAR2_9ACTN</name>
<dbReference type="InterPro" id="IPR032710">
    <property type="entry name" value="NTF2-like_dom_sf"/>
</dbReference>
<dbReference type="PANTHER" id="PTHR38436:SF1">
    <property type="entry name" value="ESTER CYCLASE"/>
    <property type="match status" value="1"/>
</dbReference>
<protein>
    <submittedName>
        <fullName evidence="1">Ester cyclase</fullName>
    </submittedName>
</protein>
<dbReference type="SUPFAM" id="SSF54427">
    <property type="entry name" value="NTF2-like"/>
    <property type="match status" value="1"/>
</dbReference>